<sequence length="212" mass="24092">MRPLLEEYVRLEKKAYSGRTEKVKAIQSLLAAFDNEPELSLEEVMEFTSVGIIKPPIFNELIYPVLDSAVQQGNLSAIKLLVKLASCLFAYQQQYKDWKYELGELVAAGLKISPYDTELLTHKYEHIQRYLGFTIHEVPSGVLWDMNGADASQCQELLQLADELESLSRLLGKDNSQLLAECRYYYRCYAAYLTQQSVYASFAAYLAAHPNA</sequence>
<dbReference type="EMBL" id="JACXAD010000009">
    <property type="protein sequence ID" value="MBD2768238.1"/>
    <property type="molecule type" value="Genomic_DNA"/>
</dbReference>
<dbReference type="AlphaFoldDB" id="A0A927BE01"/>
<dbReference type="RefSeq" id="WP_191005050.1">
    <property type="nucleotide sequence ID" value="NZ_JACXAD010000009.1"/>
</dbReference>
<comment type="caution">
    <text evidence="1">The sequence shown here is derived from an EMBL/GenBank/DDBJ whole genome shotgun (WGS) entry which is preliminary data.</text>
</comment>
<evidence type="ECO:0000313" key="1">
    <source>
        <dbReference type="EMBL" id="MBD2768238.1"/>
    </source>
</evidence>
<name>A0A927BE01_9BACT</name>
<organism evidence="1 2">
    <name type="scientific">Hymenobacter montanus</name>
    <dbReference type="NCBI Taxonomy" id="2771359"/>
    <lineage>
        <taxon>Bacteria</taxon>
        <taxon>Pseudomonadati</taxon>
        <taxon>Bacteroidota</taxon>
        <taxon>Cytophagia</taxon>
        <taxon>Cytophagales</taxon>
        <taxon>Hymenobacteraceae</taxon>
        <taxon>Hymenobacter</taxon>
    </lineage>
</organism>
<protein>
    <submittedName>
        <fullName evidence="1">Uncharacterized protein</fullName>
    </submittedName>
</protein>
<evidence type="ECO:0000313" key="2">
    <source>
        <dbReference type="Proteomes" id="UP000612233"/>
    </source>
</evidence>
<proteinExistence type="predicted"/>
<accession>A0A927BE01</accession>
<reference evidence="1" key="1">
    <citation type="submission" date="2020-09" db="EMBL/GenBank/DDBJ databases">
        <authorList>
            <person name="Kim M.K."/>
        </authorList>
    </citation>
    <scope>NUCLEOTIDE SEQUENCE</scope>
    <source>
        <strain evidence="1">BT664</strain>
    </source>
</reference>
<keyword evidence="2" id="KW-1185">Reference proteome</keyword>
<dbReference type="Proteomes" id="UP000612233">
    <property type="component" value="Unassembled WGS sequence"/>
</dbReference>
<gene>
    <name evidence="1" type="ORF">IC235_10075</name>
</gene>